<evidence type="ECO:0000313" key="6">
    <source>
        <dbReference type="Proteomes" id="UP000636793"/>
    </source>
</evidence>
<keyword evidence="6" id="KW-1185">Reference proteome</keyword>
<feature type="domain" description="Bacterial bifunctional deaminase-reductase C-terminal" evidence="4">
    <location>
        <begin position="36"/>
        <end position="236"/>
    </location>
</feature>
<dbReference type="RefSeq" id="WP_188835945.1">
    <property type="nucleotide sequence ID" value="NZ_BMHI01000002.1"/>
</dbReference>
<organism evidence="5 6">
    <name type="scientific">Flexivirga endophytica</name>
    <dbReference type="NCBI Taxonomy" id="1849103"/>
    <lineage>
        <taxon>Bacteria</taxon>
        <taxon>Bacillati</taxon>
        <taxon>Actinomycetota</taxon>
        <taxon>Actinomycetes</taxon>
        <taxon>Micrococcales</taxon>
        <taxon>Dermacoccaceae</taxon>
        <taxon>Flexivirga</taxon>
    </lineage>
</organism>
<keyword evidence="2" id="KW-0521">NADP</keyword>
<dbReference type="AlphaFoldDB" id="A0A916T061"/>
<evidence type="ECO:0000256" key="1">
    <source>
        <dbReference type="ARBA" id="ARBA00005104"/>
    </source>
</evidence>
<protein>
    <recommendedName>
        <fullName evidence="4">Bacterial bifunctional deaminase-reductase C-terminal domain-containing protein</fullName>
    </recommendedName>
</protein>
<gene>
    <name evidence="5" type="ORF">GCM10011492_10380</name>
</gene>
<dbReference type="PANTHER" id="PTHR38011">
    <property type="entry name" value="DIHYDROFOLATE REDUCTASE FAMILY PROTEIN (AFU_ORTHOLOGUE AFUA_8G06820)"/>
    <property type="match status" value="1"/>
</dbReference>
<name>A0A916T061_9MICO</name>
<evidence type="ECO:0000256" key="3">
    <source>
        <dbReference type="ARBA" id="ARBA00023002"/>
    </source>
</evidence>
<dbReference type="Pfam" id="PF01872">
    <property type="entry name" value="RibD_C"/>
    <property type="match status" value="1"/>
</dbReference>
<dbReference type="GO" id="GO:0009231">
    <property type="term" value="P:riboflavin biosynthetic process"/>
    <property type="evidence" value="ECO:0007669"/>
    <property type="project" value="InterPro"/>
</dbReference>
<dbReference type="EMBL" id="BMHI01000002">
    <property type="protein sequence ID" value="GGB22493.1"/>
    <property type="molecule type" value="Genomic_DNA"/>
</dbReference>
<comment type="pathway">
    <text evidence="1">Cofactor biosynthesis; riboflavin biosynthesis.</text>
</comment>
<dbReference type="Gene3D" id="3.40.430.10">
    <property type="entry name" value="Dihydrofolate Reductase, subunit A"/>
    <property type="match status" value="1"/>
</dbReference>
<evidence type="ECO:0000256" key="2">
    <source>
        <dbReference type="ARBA" id="ARBA00022857"/>
    </source>
</evidence>
<dbReference type="InterPro" id="IPR002734">
    <property type="entry name" value="RibDG_C"/>
</dbReference>
<sequence length="250" mass="26637">MSEAGPIHGLLPPTGEDPLTEQEVLQAYPWPQSRHWVRAMMVTTLDGAATGPDSLSGSVSSPADQQIFNAVRRDADAVLIGAGTLRAELYTPMRAKPNDTARREAAGQLPAPVVVVVSGSLDLPWELPLWSESSCRPLVLTGTDADPDNLAIARGHADVVALDEATPQAIVDTLVDRKLPRILCEGGPKLLRDLIAADLVDEADITVSPVFAGNETSPQTPSLSHVAEFRLASVLHGDATLMMRYLAEGR</sequence>
<evidence type="ECO:0000313" key="5">
    <source>
        <dbReference type="EMBL" id="GGB22493.1"/>
    </source>
</evidence>
<comment type="caution">
    <text evidence="5">The sequence shown here is derived from an EMBL/GenBank/DDBJ whole genome shotgun (WGS) entry which is preliminary data.</text>
</comment>
<keyword evidence="3" id="KW-0560">Oxidoreductase</keyword>
<dbReference type="PANTHER" id="PTHR38011:SF7">
    <property type="entry name" value="2,5-DIAMINO-6-RIBOSYLAMINO-4(3H)-PYRIMIDINONE 5'-PHOSPHATE REDUCTASE"/>
    <property type="match status" value="1"/>
</dbReference>
<evidence type="ECO:0000259" key="4">
    <source>
        <dbReference type="Pfam" id="PF01872"/>
    </source>
</evidence>
<accession>A0A916T061</accession>
<reference evidence="5" key="1">
    <citation type="journal article" date="2014" name="Int. J. Syst. Evol. Microbiol.">
        <title>Complete genome sequence of Corynebacterium casei LMG S-19264T (=DSM 44701T), isolated from a smear-ripened cheese.</title>
        <authorList>
            <consortium name="US DOE Joint Genome Institute (JGI-PGF)"/>
            <person name="Walter F."/>
            <person name="Albersmeier A."/>
            <person name="Kalinowski J."/>
            <person name="Ruckert C."/>
        </authorList>
    </citation>
    <scope>NUCLEOTIDE SEQUENCE</scope>
    <source>
        <strain evidence="5">CGMCC 1.15085</strain>
    </source>
</reference>
<proteinExistence type="predicted"/>
<dbReference type="SUPFAM" id="SSF53597">
    <property type="entry name" value="Dihydrofolate reductase-like"/>
    <property type="match status" value="1"/>
</dbReference>
<dbReference type="GO" id="GO:0008703">
    <property type="term" value="F:5-amino-6-(5-phosphoribosylamino)uracil reductase activity"/>
    <property type="evidence" value="ECO:0007669"/>
    <property type="project" value="InterPro"/>
</dbReference>
<reference evidence="5" key="2">
    <citation type="submission" date="2020-09" db="EMBL/GenBank/DDBJ databases">
        <authorList>
            <person name="Sun Q."/>
            <person name="Zhou Y."/>
        </authorList>
    </citation>
    <scope>NUCLEOTIDE SEQUENCE</scope>
    <source>
        <strain evidence="5">CGMCC 1.15085</strain>
    </source>
</reference>
<dbReference type="InterPro" id="IPR050765">
    <property type="entry name" value="Riboflavin_Biosynth_HTPR"/>
</dbReference>
<dbReference type="Proteomes" id="UP000636793">
    <property type="component" value="Unassembled WGS sequence"/>
</dbReference>
<dbReference type="InterPro" id="IPR024072">
    <property type="entry name" value="DHFR-like_dom_sf"/>
</dbReference>